<keyword evidence="3" id="KW-1185">Reference proteome</keyword>
<gene>
    <name evidence="1" type="ORF">GMD11_06450</name>
    <name evidence="2" type="ORF">GMD18_06095</name>
</gene>
<dbReference type="EMBL" id="WNBW01000003">
    <property type="protein sequence ID" value="MTU03963.1"/>
    <property type="molecule type" value="Genomic_DNA"/>
</dbReference>
<evidence type="ECO:0000313" key="1">
    <source>
        <dbReference type="EMBL" id="MTT75901.1"/>
    </source>
</evidence>
<reference evidence="3 4" key="1">
    <citation type="journal article" date="2019" name="Nat. Med.">
        <title>A library of human gut bacterial isolates paired with longitudinal multiomics data enables mechanistic microbiome research.</title>
        <authorList>
            <person name="Poyet M."/>
            <person name="Groussin M."/>
            <person name="Gibbons S.M."/>
            <person name="Avila-Pacheco J."/>
            <person name="Jiang X."/>
            <person name="Kearney S.M."/>
            <person name="Perrotta A.R."/>
            <person name="Berdy B."/>
            <person name="Zhao S."/>
            <person name="Lieberman T.D."/>
            <person name="Swanson P.K."/>
            <person name="Smith M."/>
            <person name="Roesemann S."/>
            <person name="Alexander J.E."/>
            <person name="Rich S.A."/>
            <person name="Livny J."/>
            <person name="Vlamakis H."/>
            <person name="Clish C."/>
            <person name="Bullock K."/>
            <person name="Deik A."/>
            <person name="Scott J."/>
            <person name="Pierce K.A."/>
            <person name="Xavier R.J."/>
            <person name="Alm E.J."/>
        </authorList>
    </citation>
    <scope>NUCLEOTIDE SEQUENCE [LARGE SCALE GENOMIC DNA]</scope>
    <source>
        <strain evidence="1 4">BIOML-A13</strain>
        <strain evidence="2 3">BIOML-A3</strain>
    </source>
</reference>
<dbReference type="Proteomes" id="UP000484547">
    <property type="component" value="Unassembled WGS sequence"/>
</dbReference>
<sequence>MSDFVHDSIFKDAFLRASHHYIDALELPDIHTRRSSDTQELADSAACINNRMLQSFAADLTEQQKSDVLNSTLLAQLAADKAYTKDAAGRYDVKGWYSKFSEVLLNLGWVSQNTAFWQYKIHGESFTADKAILEIINGLLQNNALLLAQATINALKNLPENDSKLTLFKFNTCSDQMGNISLGVCTQKNGLIEYNFAALYLETKKNFKQILFIDFSTSDFKLFAGTNTITLNPDVYSIVREQVVQKLQDRVNSYLVGLDI</sequence>
<dbReference type="EMBL" id="WNBM01000003">
    <property type="protein sequence ID" value="MTT75901.1"/>
    <property type="molecule type" value="Genomic_DNA"/>
</dbReference>
<name>A0A7X3BVT3_9FIRM</name>
<organism evidence="1 4">
    <name type="scientific">Phascolarctobacterium faecium</name>
    <dbReference type="NCBI Taxonomy" id="33025"/>
    <lineage>
        <taxon>Bacteria</taxon>
        <taxon>Bacillati</taxon>
        <taxon>Bacillota</taxon>
        <taxon>Negativicutes</taxon>
        <taxon>Acidaminococcales</taxon>
        <taxon>Acidaminococcaceae</taxon>
        <taxon>Phascolarctobacterium</taxon>
    </lineage>
</organism>
<evidence type="ECO:0000313" key="4">
    <source>
        <dbReference type="Proteomes" id="UP000484547"/>
    </source>
</evidence>
<dbReference type="AlphaFoldDB" id="A0A7X3BVT3"/>
<dbReference type="OrthoDB" id="650920at2"/>
<evidence type="ECO:0000313" key="3">
    <source>
        <dbReference type="Proteomes" id="UP000443070"/>
    </source>
</evidence>
<protein>
    <submittedName>
        <fullName evidence="1">Uncharacterized protein</fullName>
    </submittedName>
</protein>
<accession>A0A7X3BVT3</accession>
<evidence type="ECO:0000313" key="2">
    <source>
        <dbReference type="EMBL" id="MTU03963.1"/>
    </source>
</evidence>
<dbReference type="RefSeq" id="WP_154338798.1">
    <property type="nucleotide sequence ID" value="NZ_DBFCBI010000071.1"/>
</dbReference>
<proteinExistence type="predicted"/>
<comment type="caution">
    <text evidence="1">The sequence shown here is derived from an EMBL/GenBank/DDBJ whole genome shotgun (WGS) entry which is preliminary data.</text>
</comment>
<dbReference type="Proteomes" id="UP000443070">
    <property type="component" value="Unassembled WGS sequence"/>
</dbReference>